<name>A0A5B7ERF2_PORTR</name>
<accession>A0A5B7ERF2</accession>
<organism evidence="1 2">
    <name type="scientific">Portunus trituberculatus</name>
    <name type="common">Swimming crab</name>
    <name type="synonym">Neptunus trituberculatus</name>
    <dbReference type="NCBI Taxonomy" id="210409"/>
    <lineage>
        <taxon>Eukaryota</taxon>
        <taxon>Metazoa</taxon>
        <taxon>Ecdysozoa</taxon>
        <taxon>Arthropoda</taxon>
        <taxon>Crustacea</taxon>
        <taxon>Multicrustacea</taxon>
        <taxon>Malacostraca</taxon>
        <taxon>Eumalacostraca</taxon>
        <taxon>Eucarida</taxon>
        <taxon>Decapoda</taxon>
        <taxon>Pleocyemata</taxon>
        <taxon>Brachyura</taxon>
        <taxon>Eubrachyura</taxon>
        <taxon>Portunoidea</taxon>
        <taxon>Portunidae</taxon>
        <taxon>Portuninae</taxon>
        <taxon>Portunus</taxon>
    </lineage>
</organism>
<dbReference type="AlphaFoldDB" id="A0A5B7ERF2"/>
<reference evidence="1 2" key="1">
    <citation type="submission" date="2019-05" db="EMBL/GenBank/DDBJ databases">
        <title>Another draft genome of Portunus trituberculatus and its Hox gene families provides insights of decapod evolution.</title>
        <authorList>
            <person name="Jeong J.-H."/>
            <person name="Song I."/>
            <person name="Kim S."/>
            <person name="Choi T."/>
            <person name="Kim D."/>
            <person name="Ryu S."/>
            <person name="Kim W."/>
        </authorList>
    </citation>
    <scope>NUCLEOTIDE SEQUENCE [LARGE SCALE GENOMIC DNA]</scope>
    <source>
        <tissue evidence="1">Muscle</tissue>
    </source>
</reference>
<protein>
    <submittedName>
        <fullName evidence="1">Uncharacterized protein</fullName>
    </submittedName>
</protein>
<sequence length="168" mass="18330">MCIVSCTVNYKKGKSYAAQISARINGFDVGIVIINVKISSSQRFLLGFTQSSDIILRLARLTSLLVCRCFEPLTQADSNSSTHASSKSRKVCEKIYVCTFRVGAWGLICRGEGGGDSVPASQCPSVPLCPRISPCPRTLDSTSRDEMEAIEGGERDRFMIYGVFKSLT</sequence>
<dbReference type="EMBL" id="VSRR010003326">
    <property type="protein sequence ID" value="MPC35699.1"/>
    <property type="molecule type" value="Genomic_DNA"/>
</dbReference>
<evidence type="ECO:0000313" key="1">
    <source>
        <dbReference type="EMBL" id="MPC35699.1"/>
    </source>
</evidence>
<evidence type="ECO:0000313" key="2">
    <source>
        <dbReference type="Proteomes" id="UP000324222"/>
    </source>
</evidence>
<dbReference type="Proteomes" id="UP000324222">
    <property type="component" value="Unassembled WGS sequence"/>
</dbReference>
<comment type="caution">
    <text evidence="1">The sequence shown here is derived from an EMBL/GenBank/DDBJ whole genome shotgun (WGS) entry which is preliminary data.</text>
</comment>
<proteinExistence type="predicted"/>
<keyword evidence="2" id="KW-1185">Reference proteome</keyword>
<gene>
    <name evidence="1" type="ORF">E2C01_029128</name>
</gene>